<keyword evidence="1" id="KW-1133">Transmembrane helix</keyword>
<feature type="transmembrane region" description="Helical" evidence="1">
    <location>
        <begin position="110"/>
        <end position="127"/>
    </location>
</feature>
<evidence type="ECO:0000313" key="2">
    <source>
        <dbReference type="EMBL" id="RKR75631.1"/>
    </source>
</evidence>
<dbReference type="Pfam" id="PF20128">
    <property type="entry name" value="DUF6518"/>
    <property type="match status" value="1"/>
</dbReference>
<feature type="transmembrane region" description="Helical" evidence="1">
    <location>
        <begin position="83"/>
        <end position="103"/>
    </location>
</feature>
<dbReference type="InterPro" id="IPR045393">
    <property type="entry name" value="DUF6518"/>
</dbReference>
<feature type="transmembrane region" description="Helical" evidence="1">
    <location>
        <begin position="139"/>
        <end position="156"/>
    </location>
</feature>
<dbReference type="EMBL" id="RBKS01000001">
    <property type="protein sequence ID" value="RKR75631.1"/>
    <property type="molecule type" value="Genomic_DNA"/>
</dbReference>
<keyword evidence="1" id="KW-0812">Transmembrane</keyword>
<protein>
    <submittedName>
        <fullName evidence="2">Uncharacterized protein</fullName>
    </submittedName>
</protein>
<organism evidence="2 3">
    <name type="scientific">Frondihabitans australicus</name>
    <dbReference type="NCBI Taxonomy" id="386892"/>
    <lineage>
        <taxon>Bacteria</taxon>
        <taxon>Bacillati</taxon>
        <taxon>Actinomycetota</taxon>
        <taxon>Actinomycetes</taxon>
        <taxon>Micrococcales</taxon>
        <taxon>Microbacteriaceae</taxon>
        <taxon>Frondihabitans</taxon>
    </lineage>
</organism>
<accession>A0A495IK14</accession>
<dbReference type="AlphaFoldDB" id="A0A495IK14"/>
<keyword evidence="3" id="KW-1185">Reference proteome</keyword>
<dbReference type="Proteomes" id="UP000280008">
    <property type="component" value="Unassembled WGS sequence"/>
</dbReference>
<sequence length="173" mass="18183">MMGLAFSALQISAYLSPHPLSDLFEPLNLGSVWALVGMLGGRLGRSRLRSVIATWLTLSSAVLSYYVLAWFSDGGDFPLFSTGYWLMASLVAGPVLALLATAASRRTRGSVLASLVIPFAVVAESLVPEGRFSPDPATVSIACTCAFAGAVILIATRGRGHQRDPGHHARPAG</sequence>
<name>A0A495IK14_9MICO</name>
<feature type="transmembrane region" description="Helical" evidence="1">
    <location>
        <begin position="51"/>
        <end position="71"/>
    </location>
</feature>
<dbReference type="RefSeq" id="WP_121370403.1">
    <property type="nucleotide sequence ID" value="NZ_RBKS01000001.1"/>
</dbReference>
<evidence type="ECO:0000313" key="3">
    <source>
        <dbReference type="Proteomes" id="UP000280008"/>
    </source>
</evidence>
<evidence type="ECO:0000256" key="1">
    <source>
        <dbReference type="SAM" id="Phobius"/>
    </source>
</evidence>
<proteinExistence type="predicted"/>
<comment type="caution">
    <text evidence="2">The sequence shown here is derived from an EMBL/GenBank/DDBJ whole genome shotgun (WGS) entry which is preliminary data.</text>
</comment>
<reference evidence="2 3" key="1">
    <citation type="submission" date="2018-10" db="EMBL/GenBank/DDBJ databases">
        <title>Sequencing the genomes of 1000 actinobacteria strains.</title>
        <authorList>
            <person name="Klenk H.-P."/>
        </authorList>
    </citation>
    <scope>NUCLEOTIDE SEQUENCE [LARGE SCALE GENOMIC DNA]</scope>
    <source>
        <strain evidence="2 3">DSM 17894</strain>
    </source>
</reference>
<keyword evidence="1" id="KW-0472">Membrane</keyword>
<gene>
    <name evidence="2" type="ORF">C8E83_2779</name>
</gene>